<evidence type="ECO:0000313" key="2">
    <source>
        <dbReference type="Proteomes" id="UP000664303"/>
    </source>
</evidence>
<evidence type="ECO:0000313" key="1">
    <source>
        <dbReference type="EMBL" id="MBN7795101.1"/>
    </source>
</evidence>
<name>A0A939DBY6_9GAMM</name>
<dbReference type="EMBL" id="JAFKCZ010000001">
    <property type="protein sequence ID" value="MBN7795101.1"/>
    <property type="molecule type" value="Genomic_DNA"/>
</dbReference>
<accession>A0A939DBY6</accession>
<dbReference type="InterPro" id="IPR023375">
    <property type="entry name" value="ADC_dom_sf"/>
</dbReference>
<dbReference type="RefSeq" id="WP_206558544.1">
    <property type="nucleotide sequence ID" value="NZ_JAFKCZ010000001.1"/>
</dbReference>
<reference evidence="1" key="1">
    <citation type="submission" date="2021-02" db="EMBL/GenBank/DDBJ databases">
        <title>PHA producing bacteria isolated from coastal sediment in Guangdong, Shenzhen.</title>
        <authorList>
            <person name="Zheng W."/>
            <person name="Yu S."/>
            <person name="Huang Y."/>
        </authorList>
    </citation>
    <scope>NUCLEOTIDE SEQUENCE</scope>
    <source>
        <strain evidence="1">TN14-10</strain>
    </source>
</reference>
<keyword evidence="2" id="KW-1185">Reference proteome</keyword>
<organism evidence="1 2">
    <name type="scientific">Parahaliea mediterranea</name>
    <dbReference type="NCBI Taxonomy" id="651086"/>
    <lineage>
        <taxon>Bacteria</taxon>
        <taxon>Pseudomonadati</taxon>
        <taxon>Pseudomonadota</taxon>
        <taxon>Gammaproteobacteria</taxon>
        <taxon>Cellvibrionales</taxon>
        <taxon>Halieaceae</taxon>
        <taxon>Parahaliea</taxon>
    </lineage>
</organism>
<dbReference type="GO" id="GO:0016829">
    <property type="term" value="F:lyase activity"/>
    <property type="evidence" value="ECO:0007669"/>
    <property type="project" value="InterPro"/>
</dbReference>
<dbReference type="InterPro" id="IPR010451">
    <property type="entry name" value="Acetoacetate_decarboxylase"/>
</dbReference>
<protein>
    <submittedName>
        <fullName evidence="1">Acetoacetate decarboxylase family protein</fullName>
    </submittedName>
</protein>
<comment type="caution">
    <text evidence="1">The sequence shown here is derived from an EMBL/GenBank/DDBJ whole genome shotgun (WGS) entry which is preliminary data.</text>
</comment>
<proteinExistence type="predicted"/>
<gene>
    <name evidence="1" type="ORF">JYP50_00770</name>
</gene>
<dbReference type="AlphaFoldDB" id="A0A939DBY6"/>
<dbReference type="SUPFAM" id="SSF160104">
    <property type="entry name" value="Acetoacetate decarboxylase-like"/>
    <property type="match status" value="1"/>
</dbReference>
<dbReference type="Proteomes" id="UP000664303">
    <property type="component" value="Unassembled WGS sequence"/>
</dbReference>
<dbReference type="Pfam" id="PF06314">
    <property type="entry name" value="ADC"/>
    <property type="match status" value="1"/>
</dbReference>
<dbReference type="Gene3D" id="2.40.400.10">
    <property type="entry name" value="Acetoacetate decarboxylase-like"/>
    <property type="match status" value="1"/>
</dbReference>
<sequence>MDLEQQLHSTPGDHGNWPMLKLRYRAAEGDVAAVLPPGFEPGAAPEVTLTVYNVPVNGEPEHGLLTTVRCAHRGREGEFALGYAIDKEAEIFISQEKFGQPKYPAEIKYYRLGDELGARVTHQNYTFLEYYGRVSDVLDPGPDFDEYEFWVKYSRRASYTETGFDFPPHVVNVVSNYGTAQKLKVDGELILRDSPWDPIAARLPRQSEVEAWLWTPVFRGREVALGEPLDAQAYEPWASTIGNSRWRGSHGGPAR</sequence>